<proteinExistence type="inferred from homology"/>
<keyword evidence="18" id="KW-1185">Reference proteome</keyword>
<evidence type="ECO:0000256" key="3">
    <source>
        <dbReference type="ARBA" id="ARBA00021622"/>
    </source>
</evidence>
<reference evidence="15 17" key="2">
    <citation type="journal article" date="2012" name="J. Bacteriol.">
        <title>Complete Genome Sequence of Rahnella sp. Strain Y9602, a Gammaproteobacterium Isolate from Metal- and Radionuclide-Contaminated Soil.</title>
        <authorList>
            <person name="Martinez R.J."/>
            <person name="Bruce D."/>
            <person name="Detter C."/>
            <person name="Goodwin L.A."/>
            <person name="Han J."/>
            <person name="Han C.S."/>
            <person name="Held B."/>
            <person name="Land M.L."/>
            <person name="Mikhailova N."/>
            <person name="Nolan M."/>
            <person name="Pennacchio L."/>
            <person name="Pitluck S."/>
            <person name="Tapia R."/>
            <person name="Woyke T."/>
            <person name="Sobecky P.A."/>
        </authorList>
    </citation>
    <scope>NUCLEOTIDE SEQUENCE [LARGE SCALE GENOMIC DNA]</scope>
    <source>
        <strain evidence="15 17">Y9602</strain>
    </source>
</reference>
<evidence type="ECO:0000256" key="4">
    <source>
        <dbReference type="ARBA" id="ARBA00022448"/>
    </source>
</evidence>
<comment type="subcellular location">
    <subcellularLocation>
        <location evidence="1">Cell membrane</location>
        <topology evidence="1">Multi-pass membrane protein</topology>
    </subcellularLocation>
</comment>
<dbReference type="EMBL" id="JBHUCJ010000031">
    <property type="protein sequence ID" value="MFD3224635.1"/>
    <property type="molecule type" value="Genomic_DNA"/>
</dbReference>
<evidence type="ECO:0000313" key="15">
    <source>
        <dbReference type="EMBL" id="ADW73454.1"/>
    </source>
</evidence>
<dbReference type="EMBL" id="CP002505">
    <property type="protein sequence ID" value="ADW73454.1"/>
    <property type="molecule type" value="Genomic_DNA"/>
</dbReference>
<keyword evidence="6 13" id="KW-0812">Transmembrane</keyword>
<dbReference type="PANTHER" id="PTHR30531">
    <property type="entry name" value="FLAGELLAR BIOSYNTHETIC PROTEIN FLHB"/>
    <property type="match status" value="1"/>
</dbReference>
<feature type="transmembrane region" description="Helical" evidence="13">
    <location>
        <begin position="186"/>
        <end position="214"/>
    </location>
</feature>
<evidence type="ECO:0000256" key="11">
    <source>
        <dbReference type="ARBA" id="ARBA00023225"/>
    </source>
</evidence>
<protein>
    <recommendedName>
        <fullName evidence="3 13">Flagellar biosynthetic protein FlhB</fullName>
    </recommendedName>
</protein>
<dbReference type="Pfam" id="PF01312">
    <property type="entry name" value="Bac_export_2"/>
    <property type="match status" value="1"/>
</dbReference>
<gene>
    <name evidence="13 16" type="primary">flhB</name>
    <name evidence="15" type="ordered locus">Rahaq_1836</name>
    <name evidence="16" type="ORF">ACFPK4_13915</name>
</gene>
<reference evidence="17" key="1">
    <citation type="submission" date="2011-01" db="EMBL/GenBank/DDBJ databases">
        <title>Complete sequence of chromosome of Rahnella sp. Y9602.</title>
        <authorList>
            <consortium name="US DOE Joint Genome Institute"/>
            <person name="Lucas S."/>
            <person name="Copeland A."/>
            <person name="Lapidus A."/>
            <person name="Cheng J.-F."/>
            <person name="Goodwin L."/>
            <person name="Pitluck S."/>
            <person name="Lu M."/>
            <person name="Detter J.C."/>
            <person name="Han C."/>
            <person name="Tapia R."/>
            <person name="Land M."/>
            <person name="Hauser L."/>
            <person name="Kyrpides N."/>
            <person name="Ivanova N."/>
            <person name="Ovchinnikova G."/>
            <person name="Pagani I."/>
            <person name="Sobecky P.A."/>
            <person name="Martinez R.J."/>
            <person name="Woyke T."/>
        </authorList>
    </citation>
    <scope>NUCLEOTIDE SEQUENCE [LARGE SCALE GENOMIC DNA]</scope>
    <source>
        <strain evidence="17">Y9602</strain>
    </source>
</reference>
<keyword evidence="10 13" id="KW-0472">Membrane</keyword>
<evidence type="ECO:0000256" key="1">
    <source>
        <dbReference type="ARBA" id="ARBA00004651"/>
    </source>
</evidence>
<keyword evidence="7 13" id="KW-1005">Bacterial flagellum biogenesis</keyword>
<dbReference type="OrthoDB" id="9807950at2"/>
<dbReference type="GO" id="GO:0009306">
    <property type="term" value="P:protein secretion"/>
    <property type="evidence" value="ECO:0007669"/>
    <property type="project" value="InterPro"/>
</dbReference>
<dbReference type="GO" id="GO:0044780">
    <property type="term" value="P:bacterial-type flagellum assembly"/>
    <property type="evidence" value="ECO:0007669"/>
    <property type="project" value="InterPro"/>
</dbReference>
<comment type="function">
    <text evidence="12 13">Required for formation of the rod structure in the basal body of the flagellar apparatus. Together with FliI and FliH, may constitute the export apparatus of flagellin.</text>
</comment>
<dbReference type="GO" id="GO:0005886">
    <property type="term" value="C:plasma membrane"/>
    <property type="evidence" value="ECO:0007669"/>
    <property type="project" value="UniProtKB-SubCell"/>
</dbReference>
<evidence type="ECO:0000256" key="2">
    <source>
        <dbReference type="ARBA" id="ARBA00010690"/>
    </source>
</evidence>
<accession>A0A0H3F951</accession>
<dbReference type="eggNOG" id="COG1377">
    <property type="taxonomic scope" value="Bacteria"/>
</dbReference>
<feature type="transmembrane region" description="Helical" evidence="13">
    <location>
        <begin position="137"/>
        <end position="166"/>
    </location>
</feature>
<keyword evidence="15" id="KW-0282">Flagellum</keyword>
<sequence>MAEESDLEKSEAPTAHRLEKAREEGQIPRSRELTSILMLGGGLTLLWMSGESMARQLGVMISQGLKFDHGMVSDDRQVLQQMATLLGRAVWALLPVIGGLILIALAAPLLLGGLMFSGKSFEFKFSRMDPIAGLKRLFSGQVLAELLKAVLKALLVGTVAGLYLWHKWPDMMRLMAQPTIPALGEALNMVVFCGLMVVLGLTPMVGFDVFWQIWSNLKKLRMSKQDIRDEHKSQEGDPHVKGRIRQQQRAMARRRMMADVPKADVIVTNPTHYAVALQYSENKMSAPKVLAKGAGDVALRIRELGVEHKIPMLEAPPLARALYRHSDIGQQIPATLYAAVAEVLAWVYQLKRWKREGGLIPKKPQHLPVPEGLDFAAGESDTHG</sequence>
<dbReference type="Gene3D" id="3.40.1690.10">
    <property type="entry name" value="secretion proteins EscU"/>
    <property type="match status" value="1"/>
</dbReference>
<dbReference type="InterPro" id="IPR029025">
    <property type="entry name" value="T3SS_substrate_exporter_C"/>
</dbReference>
<dbReference type="PANTHER" id="PTHR30531:SF12">
    <property type="entry name" value="FLAGELLAR BIOSYNTHETIC PROTEIN FLHB"/>
    <property type="match status" value="1"/>
</dbReference>
<evidence type="ECO:0000256" key="12">
    <source>
        <dbReference type="ARBA" id="ARBA00025078"/>
    </source>
</evidence>
<keyword evidence="5 13" id="KW-1003">Cell membrane</keyword>
<dbReference type="RefSeq" id="WP_013575156.1">
    <property type="nucleotide sequence ID" value="NC_015061.1"/>
</dbReference>
<dbReference type="PRINTS" id="PR00950">
    <property type="entry name" value="TYPE3IMSPROT"/>
</dbReference>
<dbReference type="NCBIfam" id="TIGR00328">
    <property type="entry name" value="flhB"/>
    <property type="match status" value="1"/>
</dbReference>
<organism evidence="15 17">
    <name type="scientific">Rahnella sp. (strain Y9602)</name>
    <dbReference type="NCBI Taxonomy" id="2703885"/>
    <lineage>
        <taxon>Bacteria</taxon>
        <taxon>Pseudomonadati</taxon>
        <taxon>Pseudomonadota</taxon>
        <taxon>Gammaproteobacteria</taxon>
        <taxon>Enterobacterales</taxon>
        <taxon>Yersiniaceae</taxon>
        <taxon>Rahnella</taxon>
    </lineage>
</organism>
<dbReference type="Proteomes" id="UP000007257">
    <property type="component" value="Chromosome"/>
</dbReference>
<evidence type="ECO:0000256" key="8">
    <source>
        <dbReference type="ARBA" id="ARBA00022927"/>
    </source>
</evidence>
<feature type="transmembrane region" description="Helical" evidence="13">
    <location>
        <begin position="89"/>
        <end position="116"/>
    </location>
</feature>
<evidence type="ECO:0000256" key="9">
    <source>
        <dbReference type="ARBA" id="ARBA00022989"/>
    </source>
</evidence>
<evidence type="ECO:0000313" key="16">
    <source>
        <dbReference type="EMBL" id="MFD3224635.1"/>
    </source>
</evidence>
<keyword evidence="9 13" id="KW-1133">Transmembrane helix</keyword>
<dbReference type="NCBIfam" id="NF009117">
    <property type="entry name" value="PRK12468.1"/>
    <property type="match status" value="1"/>
</dbReference>
<evidence type="ECO:0000256" key="14">
    <source>
        <dbReference type="SAM" id="MobiDB-lite"/>
    </source>
</evidence>
<dbReference type="KEGG" id="rah:Rahaq_1836"/>
<dbReference type="FunFam" id="3.40.1690.10:FF:000001">
    <property type="entry name" value="Flagellar biosynthetic protein FlhB"/>
    <property type="match status" value="1"/>
</dbReference>
<evidence type="ECO:0000313" key="17">
    <source>
        <dbReference type="Proteomes" id="UP000007257"/>
    </source>
</evidence>
<evidence type="ECO:0000256" key="7">
    <source>
        <dbReference type="ARBA" id="ARBA00022795"/>
    </source>
</evidence>
<dbReference type="Gene3D" id="6.10.250.2080">
    <property type="match status" value="1"/>
</dbReference>
<evidence type="ECO:0000256" key="6">
    <source>
        <dbReference type="ARBA" id="ARBA00022692"/>
    </source>
</evidence>
<evidence type="ECO:0000256" key="10">
    <source>
        <dbReference type="ARBA" id="ARBA00023136"/>
    </source>
</evidence>
<dbReference type="InterPro" id="IPR006135">
    <property type="entry name" value="T3SS_substrate_exporter"/>
</dbReference>
<keyword evidence="8 13" id="KW-0653">Protein transport</keyword>
<comment type="similarity">
    <text evidence="2 13">Belongs to the type III secretion exporter family.</text>
</comment>
<name>A0A0H3F951_RAHSY</name>
<keyword evidence="4 13" id="KW-0813">Transport</keyword>
<feature type="region of interest" description="Disordered" evidence="14">
    <location>
        <begin position="1"/>
        <end position="26"/>
    </location>
</feature>
<dbReference type="AlphaFoldDB" id="A0A0H3F951"/>
<dbReference type="HOGENOM" id="CLU_041013_1_0_6"/>
<evidence type="ECO:0000313" key="18">
    <source>
        <dbReference type="Proteomes" id="UP001598201"/>
    </source>
</evidence>
<keyword evidence="11 13" id="KW-1006">Bacterial flagellum protein export</keyword>
<dbReference type="Proteomes" id="UP001598201">
    <property type="component" value="Unassembled WGS sequence"/>
</dbReference>
<keyword evidence="15" id="KW-0966">Cell projection</keyword>
<comment type="caution">
    <text evidence="13">Lacks conserved residue(s) required for the propagation of feature annotation.</text>
</comment>
<evidence type="ECO:0000256" key="5">
    <source>
        <dbReference type="ARBA" id="ARBA00022475"/>
    </source>
</evidence>
<dbReference type="SUPFAM" id="SSF160544">
    <property type="entry name" value="EscU C-terminal domain-like"/>
    <property type="match status" value="1"/>
</dbReference>
<reference evidence="16 18" key="3">
    <citation type="submission" date="2024-09" db="EMBL/GenBank/DDBJ databases">
        <title>Genomes of Rahnella.</title>
        <authorList>
            <person name="Mnguni F.C."/>
            <person name="Shin G.Y."/>
            <person name="Coutinho T."/>
        </authorList>
    </citation>
    <scope>NUCLEOTIDE SEQUENCE [LARGE SCALE GENOMIC DNA]</scope>
    <source>
        <strain evidence="16 18">20WA0057</strain>
    </source>
</reference>
<evidence type="ECO:0000256" key="13">
    <source>
        <dbReference type="RuleBase" id="RU364091"/>
    </source>
</evidence>
<dbReference type="InterPro" id="IPR006136">
    <property type="entry name" value="FlhB"/>
</dbReference>
<keyword evidence="15" id="KW-0969">Cilium</keyword>
<feature type="compositionally biased region" description="Basic and acidic residues" evidence="14">
    <location>
        <begin position="7"/>
        <end position="26"/>
    </location>
</feature>
<dbReference type="GeneID" id="95417536"/>